<accession>A0AAV5MQC0</accession>
<dbReference type="Proteomes" id="UP001054252">
    <property type="component" value="Unassembled WGS sequence"/>
</dbReference>
<comment type="caution">
    <text evidence="1">The sequence shown here is derived from an EMBL/GenBank/DDBJ whole genome shotgun (WGS) entry which is preliminary data.</text>
</comment>
<keyword evidence="2" id="KW-1185">Reference proteome</keyword>
<dbReference type="AlphaFoldDB" id="A0AAV5MQC0"/>
<sequence>MLGHQTGSGPCLNEQQLVLARQDINFAKARNIKEMT</sequence>
<protein>
    <submittedName>
        <fullName evidence="1">Uncharacterized protein</fullName>
    </submittedName>
</protein>
<evidence type="ECO:0000313" key="1">
    <source>
        <dbReference type="EMBL" id="GKV51643.1"/>
    </source>
</evidence>
<organism evidence="1 2">
    <name type="scientific">Rubroshorea leprosula</name>
    <dbReference type="NCBI Taxonomy" id="152421"/>
    <lineage>
        <taxon>Eukaryota</taxon>
        <taxon>Viridiplantae</taxon>
        <taxon>Streptophyta</taxon>
        <taxon>Embryophyta</taxon>
        <taxon>Tracheophyta</taxon>
        <taxon>Spermatophyta</taxon>
        <taxon>Magnoliopsida</taxon>
        <taxon>eudicotyledons</taxon>
        <taxon>Gunneridae</taxon>
        <taxon>Pentapetalae</taxon>
        <taxon>rosids</taxon>
        <taxon>malvids</taxon>
        <taxon>Malvales</taxon>
        <taxon>Dipterocarpaceae</taxon>
        <taxon>Rubroshorea</taxon>
    </lineage>
</organism>
<proteinExistence type="predicted"/>
<gene>
    <name evidence="1" type="ORF">SLEP1_g58279</name>
</gene>
<name>A0AAV5MQC0_9ROSI</name>
<dbReference type="EMBL" id="BPVZ01000522">
    <property type="protein sequence ID" value="GKV51643.1"/>
    <property type="molecule type" value="Genomic_DNA"/>
</dbReference>
<evidence type="ECO:0000313" key="2">
    <source>
        <dbReference type="Proteomes" id="UP001054252"/>
    </source>
</evidence>
<reference evidence="1 2" key="1">
    <citation type="journal article" date="2021" name="Commun. Biol.">
        <title>The genome of Shorea leprosula (Dipterocarpaceae) highlights the ecological relevance of drought in aseasonal tropical rainforests.</title>
        <authorList>
            <person name="Ng K.K.S."/>
            <person name="Kobayashi M.J."/>
            <person name="Fawcett J.A."/>
            <person name="Hatakeyama M."/>
            <person name="Paape T."/>
            <person name="Ng C.H."/>
            <person name="Ang C.C."/>
            <person name="Tnah L.H."/>
            <person name="Lee C.T."/>
            <person name="Nishiyama T."/>
            <person name="Sese J."/>
            <person name="O'Brien M.J."/>
            <person name="Copetti D."/>
            <person name="Mohd Noor M.I."/>
            <person name="Ong R.C."/>
            <person name="Putra M."/>
            <person name="Sireger I.Z."/>
            <person name="Indrioko S."/>
            <person name="Kosugi Y."/>
            <person name="Izuno A."/>
            <person name="Isagi Y."/>
            <person name="Lee S.L."/>
            <person name="Shimizu K.K."/>
        </authorList>
    </citation>
    <scope>NUCLEOTIDE SEQUENCE [LARGE SCALE GENOMIC DNA]</scope>
    <source>
        <strain evidence="1">214</strain>
    </source>
</reference>